<evidence type="ECO:0000256" key="5">
    <source>
        <dbReference type="ARBA" id="ARBA00023043"/>
    </source>
</evidence>
<dbReference type="EMBL" id="PKMF04000748">
    <property type="protein sequence ID" value="KAK7820239.1"/>
    <property type="molecule type" value="Genomic_DNA"/>
</dbReference>
<comment type="subcellular location">
    <subcellularLocation>
        <location evidence="1">Membrane</location>
        <topology evidence="1">Multi-pass membrane protein</topology>
    </subcellularLocation>
</comment>
<evidence type="ECO:0000256" key="6">
    <source>
        <dbReference type="ARBA" id="ARBA00023136"/>
    </source>
</evidence>
<accession>A0AAW0J0P9</accession>
<feature type="domain" description="PGG" evidence="8">
    <location>
        <begin position="90"/>
        <end position="164"/>
    </location>
</feature>
<dbReference type="InterPro" id="IPR026961">
    <property type="entry name" value="PGG_dom"/>
</dbReference>
<dbReference type="PANTHER" id="PTHR24186">
    <property type="entry name" value="PROTEIN PHOSPHATASE 1 REGULATORY SUBUNIT"/>
    <property type="match status" value="1"/>
</dbReference>
<evidence type="ECO:0000259" key="8">
    <source>
        <dbReference type="Pfam" id="PF13962"/>
    </source>
</evidence>
<dbReference type="Pfam" id="PF13962">
    <property type="entry name" value="PGG"/>
    <property type="match status" value="1"/>
</dbReference>
<dbReference type="AlphaFoldDB" id="A0AAW0J0P9"/>
<keyword evidence="3" id="KW-0677">Repeat</keyword>
<keyword evidence="6 7" id="KW-0472">Membrane</keyword>
<name>A0AAW0J0P9_QUESU</name>
<keyword evidence="2 7" id="KW-0812">Transmembrane</keyword>
<protein>
    <recommendedName>
        <fullName evidence="8">PGG domain-containing protein</fullName>
    </recommendedName>
</protein>
<organism evidence="9 10">
    <name type="scientific">Quercus suber</name>
    <name type="common">Cork oak</name>
    <dbReference type="NCBI Taxonomy" id="58331"/>
    <lineage>
        <taxon>Eukaryota</taxon>
        <taxon>Viridiplantae</taxon>
        <taxon>Streptophyta</taxon>
        <taxon>Embryophyta</taxon>
        <taxon>Tracheophyta</taxon>
        <taxon>Spermatophyta</taxon>
        <taxon>Magnoliopsida</taxon>
        <taxon>eudicotyledons</taxon>
        <taxon>Gunneridae</taxon>
        <taxon>Pentapetalae</taxon>
        <taxon>rosids</taxon>
        <taxon>fabids</taxon>
        <taxon>Fagales</taxon>
        <taxon>Fagaceae</taxon>
        <taxon>Quercus</taxon>
    </lineage>
</organism>
<proteinExistence type="predicted"/>
<keyword evidence="10" id="KW-1185">Reference proteome</keyword>
<gene>
    <name evidence="9" type="ORF">CFP56_039033</name>
</gene>
<keyword evidence="5" id="KW-0040">ANK repeat</keyword>
<evidence type="ECO:0000256" key="4">
    <source>
        <dbReference type="ARBA" id="ARBA00022989"/>
    </source>
</evidence>
<dbReference type="Proteomes" id="UP000237347">
    <property type="component" value="Unassembled WGS sequence"/>
</dbReference>
<comment type="caution">
    <text evidence="9">The sequence shown here is derived from an EMBL/GenBank/DDBJ whole genome shotgun (WGS) entry which is preliminary data.</text>
</comment>
<dbReference type="GO" id="GO:0005886">
    <property type="term" value="C:plasma membrane"/>
    <property type="evidence" value="ECO:0007669"/>
    <property type="project" value="TreeGrafter"/>
</dbReference>
<dbReference type="PANTHER" id="PTHR24186:SF36">
    <property type="entry name" value="SERINE_THREONINE-PROTEIN PHOSPHATASE 6 REGULATORY ANKYRIN REPEAT SUBUNIT A-LIKE"/>
    <property type="match status" value="1"/>
</dbReference>
<evidence type="ECO:0000313" key="10">
    <source>
        <dbReference type="Proteomes" id="UP000237347"/>
    </source>
</evidence>
<reference evidence="9 10" key="1">
    <citation type="journal article" date="2018" name="Sci. Data">
        <title>The draft genome sequence of cork oak.</title>
        <authorList>
            <person name="Ramos A.M."/>
            <person name="Usie A."/>
            <person name="Barbosa P."/>
            <person name="Barros P.M."/>
            <person name="Capote T."/>
            <person name="Chaves I."/>
            <person name="Simoes F."/>
            <person name="Abreu I."/>
            <person name="Carrasquinho I."/>
            <person name="Faro C."/>
            <person name="Guimaraes J.B."/>
            <person name="Mendonca D."/>
            <person name="Nobrega F."/>
            <person name="Rodrigues L."/>
            <person name="Saibo N.J.M."/>
            <person name="Varela M.C."/>
            <person name="Egas C."/>
            <person name="Matos J."/>
            <person name="Miguel C.M."/>
            <person name="Oliveira M.M."/>
            <person name="Ricardo C.P."/>
            <person name="Goncalves S."/>
        </authorList>
    </citation>
    <scope>NUCLEOTIDE SEQUENCE [LARGE SCALE GENOMIC DNA]</scope>
    <source>
        <strain evidence="10">cv. HL8</strain>
    </source>
</reference>
<evidence type="ECO:0000313" key="9">
    <source>
        <dbReference type="EMBL" id="KAK7820239.1"/>
    </source>
</evidence>
<evidence type="ECO:0000256" key="2">
    <source>
        <dbReference type="ARBA" id="ARBA00022692"/>
    </source>
</evidence>
<evidence type="ECO:0000256" key="3">
    <source>
        <dbReference type="ARBA" id="ARBA00022737"/>
    </source>
</evidence>
<keyword evidence="4 7" id="KW-1133">Transmembrane helix</keyword>
<feature type="transmembrane region" description="Helical" evidence="7">
    <location>
        <begin position="98"/>
        <end position="120"/>
    </location>
</feature>
<evidence type="ECO:0000256" key="7">
    <source>
        <dbReference type="SAM" id="Phobius"/>
    </source>
</evidence>
<feature type="transmembrane region" description="Helical" evidence="7">
    <location>
        <begin position="140"/>
        <end position="162"/>
    </location>
</feature>
<evidence type="ECO:0000256" key="1">
    <source>
        <dbReference type="ARBA" id="ARBA00004141"/>
    </source>
</evidence>
<sequence>MCHDRVDNMAFNKQNLNAYDIALTSEELSDKNIRSAFNYKRLRAEFRRPLENDILPRRKDYEVERDPVHAEQERLKADWKARKDRFVSIMKKATKTHMLLDTLIATVAFTVGITMPGGFIGQEGPHPGSAVLTRNTAFKTFIITTTTAMVQSCFAAFIQLFMPLLSHFLNCIVYCWTELVFPFPRACEPV</sequence>